<keyword evidence="2" id="KW-0812">Transmembrane</keyword>
<dbReference type="AlphaFoldDB" id="A0A286RGU1"/>
<evidence type="ECO:0000256" key="2">
    <source>
        <dbReference type="SAM" id="Phobius"/>
    </source>
</evidence>
<dbReference type="RefSeq" id="WP_157732011.1">
    <property type="nucleotide sequence ID" value="NZ_CP018477.1"/>
</dbReference>
<keyword evidence="4" id="KW-1185">Reference proteome</keyword>
<gene>
    <name evidence="3" type="ORF">THTE_2554</name>
</gene>
<evidence type="ECO:0000256" key="1">
    <source>
        <dbReference type="SAM" id="MobiDB-lite"/>
    </source>
</evidence>
<dbReference type="KEGG" id="ttf:THTE_2554"/>
<keyword evidence="2" id="KW-0472">Membrane</keyword>
<proteinExistence type="predicted"/>
<feature type="compositionally biased region" description="Basic and acidic residues" evidence="1">
    <location>
        <begin position="413"/>
        <end position="443"/>
    </location>
</feature>
<organism evidence="3 4">
    <name type="scientific">Thermogutta terrifontis</name>
    <dbReference type="NCBI Taxonomy" id="1331910"/>
    <lineage>
        <taxon>Bacteria</taxon>
        <taxon>Pseudomonadati</taxon>
        <taxon>Planctomycetota</taxon>
        <taxon>Planctomycetia</taxon>
        <taxon>Pirellulales</taxon>
        <taxon>Thermoguttaceae</taxon>
        <taxon>Thermogutta</taxon>
    </lineage>
</organism>
<feature type="region of interest" description="Disordered" evidence="1">
    <location>
        <begin position="63"/>
        <end position="96"/>
    </location>
</feature>
<accession>A0A286RGU1</accession>
<protein>
    <recommendedName>
        <fullName evidence="5">GYF domain-containing protein</fullName>
    </recommendedName>
</protein>
<feature type="region of interest" description="Disordered" evidence="1">
    <location>
        <begin position="353"/>
        <end position="451"/>
    </location>
</feature>
<evidence type="ECO:0000313" key="3">
    <source>
        <dbReference type="EMBL" id="ASV75156.1"/>
    </source>
</evidence>
<feature type="transmembrane region" description="Helical" evidence="2">
    <location>
        <begin position="106"/>
        <end position="125"/>
    </location>
</feature>
<dbReference type="Proteomes" id="UP000215086">
    <property type="component" value="Chromosome"/>
</dbReference>
<evidence type="ECO:0008006" key="5">
    <source>
        <dbReference type="Google" id="ProtNLM"/>
    </source>
</evidence>
<name>A0A286RGU1_9BACT</name>
<evidence type="ECO:0000313" key="4">
    <source>
        <dbReference type="Proteomes" id="UP000215086"/>
    </source>
</evidence>
<reference evidence="3 4" key="1">
    <citation type="journal article" name="Front. Microbiol.">
        <title>Sugar Metabolism of the First Thermophilic Planctomycete Thermogutta terrifontis: Comparative Genomic and Transcriptomic Approaches.</title>
        <authorList>
            <person name="Elcheninov A.G."/>
            <person name="Menzel P."/>
            <person name="Gudbergsdottir S.R."/>
            <person name="Slesarev A.I."/>
            <person name="Kadnikov V.V."/>
            <person name="Krogh A."/>
            <person name="Bonch-Osmolovskaya E.A."/>
            <person name="Peng X."/>
            <person name="Kublanov I.V."/>
        </authorList>
    </citation>
    <scope>NUCLEOTIDE SEQUENCE [LARGE SCALE GENOMIC DNA]</scope>
    <source>
        <strain evidence="3 4">R1</strain>
    </source>
</reference>
<feature type="compositionally biased region" description="Acidic residues" evidence="1">
    <location>
        <begin position="382"/>
        <end position="393"/>
    </location>
</feature>
<sequence>MAQGSLWFIYRTASQQVVGPIPAAQVAQWLSGGGLGEDDLIGPSPNGPWSPLRDWSRAQVSAVPPAAPPTPVAGSTVSHRSANPLAGDPEFLRKQRQRARERAKKITYFLVGTIGVLFILFIVVLTRPLQSILGGKSSGKTVPQPAGLGDPAAQLASTASADLRQLLGPLDANNDRTIASPGGNAAILKNPVERLAEAARAFGGSGEKLRDAHDGIEIRVQGVEITPLRVRLGERSFRTRSPYLVVRIRIANQTSDRFVTYSPAHSSQPSATLTWAGSTDPVRPYWRQGYDIDGQQRSPLRLGPGEAAMDAYAFTVPPESVDQVALTLPGQSLGTKEDFAFILSLDKLNRAERANPEPAEGGIEEDSGIGPLSPATSASSDQSEDASPPDEEALPIPGIHDTPGTGQPTMSEEDLRQQEELRRKAEVMQELLDRQREKARSDGTRSPARTR</sequence>
<dbReference type="EMBL" id="CP018477">
    <property type="protein sequence ID" value="ASV75156.1"/>
    <property type="molecule type" value="Genomic_DNA"/>
</dbReference>
<keyword evidence="2" id="KW-1133">Transmembrane helix</keyword>